<feature type="transmembrane region" description="Helical" evidence="6">
    <location>
        <begin position="47"/>
        <end position="70"/>
    </location>
</feature>
<evidence type="ECO:0000313" key="8">
    <source>
        <dbReference type="EMBL" id="KAG7170658.1"/>
    </source>
</evidence>
<evidence type="ECO:0000256" key="4">
    <source>
        <dbReference type="ARBA" id="ARBA00023136"/>
    </source>
</evidence>
<name>A0A8J5KDX7_HOMAM</name>
<keyword evidence="9" id="KW-1185">Reference proteome</keyword>
<dbReference type="EMBL" id="JAHLQT010013773">
    <property type="protein sequence ID" value="KAG7170658.1"/>
    <property type="molecule type" value="Genomic_DNA"/>
</dbReference>
<evidence type="ECO:0000256" key="1">
    <source>
        <dbReference type="ARBA" id="ARBA00004141"/>
    </source>
</evidence>
<keyword evidence="4 5" id="KW-0472">Membrane</keyword>
<dbReference type="AlphaFoldDB" id="A0A8J5KDX7"/>
<dbReference type="Proteomes" id="UP000747542">
    <property type="component" value="Unassembled WGS sequence"/>
</dbReference>
<sequence>MEIYRRSQFVVSPPAILKIIEMVVLVTGMVLFMVSNKCDSNASYVTLFVLPCGVCVALTLVSYITAMLVLAGGRNPLTTPTWVKGDVIFNVAALVLMVVGSIITLTNQACSNTSITVAAIAMGLISAILFATSAATTYLLLTRHHEQVKESQREQLENRRVTLSVIA</sequence>
<evidence type="ECO:0000256" key="6">
    <source>
        <dbReference type="SAM" id="Phobius"/>
    </source>
</evidence>
<dbReference type="OrthoDB" id="6362958at2759"/>
<gene>
    <name evidence="8" type="ORF">Hamer_G013477</name>
</gene>
<feature type="transmembrane region" description="Helical" evidence="6">
    <location>
        <begin position="115"/>
        <end position="141"/>
    </location>
</feature>
<evidence type="ECO:0000256" key="2">
    <source>
        <dbReference type="ARBA" id="ARBA00022692"/>
    </source>
</evidence>
<evidence type="ECO:0000256" key="5">
    <source>
        <dbReference type="PROSITE-ProRule" id="PRU00581"/>
    </source>
</evidence>
<evidence type="ECO:0000256" key="3">
    <source>
        <dbReference type="ARBA" id="ARBA00022989"/>
    </source>
</evidence>
<accession>A0A8J5KDX7</accession>
<reference evidence="8" key="1">
    <citation type="journal article" date="2021" name="Sci. Adv.">
        <title>The American lobster genome reveals insights on longevity, neural, and immune adaptations.</title>
        <authorList>
            <person name="Polinski J.M."/>
            <person name="Zimin A.V."/>
            <person name="Clark K.F."/>
            <person name="Kohn A.B."/>
            <person name="Sadowski N."/>
            <person name="Timp W."/>
            <person name="Ptitsyn A."/>
            <person name="Khanna P."/>
            <person name="Romanova D.Y."/>
            <person name="Williams P."/>
            <person name="Greenwood S.J."/>
            <person name="Moroz L.L."/>
            <person name="Walt D.R."/>
            <person name="Bodnar A.G."/>
        </authorList>
    </citation>
    <scope>NUCLEOTIDE SEQUENCE</scope>
    <source>
        <strain evidence="8">GMGI-L3</strain>
    </source>
</reference>
<protein>
    <recommendedName>
        <fullName evidence="7">MARVEL domain-containing protein</fullName>
    </recommendedName>
</protein>
<proteinExistence type="predicted"/>
<dbReference type="InterPro" id="IPR008253">
    <property type="entry name" value="Marvel"/>
</dbReference>
<feature type="transmembrane region" description="Helical" evidence="6">
    <location>
        <begin position="15"/>
        <end position="35"/>
    </location>
</feature>
<feature type="domain" description="MARVEL" evidence="7">
    <location>
        <begin position="9"/>
        <end position="142"/>
    </location>
</feature>
<comment type="subcellular location">
    <subcellularLocation>
        <location evidence="1">Membrane</location>
        <topology evidence="1">Multi-pass membrane protein</topology>
    </subcellularLocation>
</comment>
<evidence type="ECO:0000259" key="7">
    <source>
        <dbReference type="PROSITE" id="PS51225"/>
    </source>
</evidence>
<keyword evidence="3 6" id="KW-1133">Transmembrane helix</keyword>
<organism evidence="8 9">
    <name type="scientific">Homarus americanus</name>
    <name type="common">American lobster</name>
    <dbReference type="NCBI Taxonomy" id="6706"/>
    <lineage>
        <taxon>Eukaryota</taxon>
        <taxon>Metazoa</taxon>
        <taxon>Ecdysozoa</taxon>
        <taxon>Arthropoda</taxon>
        <taxon>Crustacea</taxon>
        <taxon>Multicrustacea</taxon>
        <taxon>Malacostraca</taxon>
        <taxon>Eumalacostraca</taxon>
        <taxon>Eucarida</taxon>
        <taxon>Decapoda</taxon>
        <taxon>Pleocyemata</taxon>
        <taxon>Astacidea</taxon>
        <taxon>Nephropoidea</taxon>
        <taxon>Nephropidae</taxon>
        <taxon>Homarus</taxon>
    </lineage>
</organism>
<keyword evidence="2 5" id="KW-0812">Transmembrane</keyword>
<feature type="transmembrane region" description="Helical" evidence="6">
    <location>
        <begin position="82"/>
        <end position="103"/>
    </location>
</feature>
<dbReference type="GO" id="GO:0016020">
    <property type="term" value="C:membrane"/>
    <property type="evidence" value="ECO:0007669"/>
    <property type="project" value="UniProtKB-SubCell"/>
</dbReference>
<dbReference type="PROSITE" id="PS51225">
    <property type="entry name" value="MARVEL"/>
    <property type="match status" value="1"/>
</dbReference>
<evidence type="ECO:0000313" key="9">
    <source>
        <dbReference type="Proteomes" id="UP000747542"/>
    </source>
</evidence>
<comment type="caution">
    <text evidence="8">The sequence shown here is derived from an EMBL/GenBank/DDBJ whole genome shotgun (WGS) entry which is preliminary data.</text>
</comment>